<dbReference type="GO" id="GO:0030248">
    <property type="term" value="F:cellulose binding"/>
    <property type="evidence" value="ECO:0007669"/>
    <property type="project" value="InterPro"/>
</dbReference>
<feature type="signal peptide" evidence="2">
    <location>
        <begin position="1"/>
        <end position="18"/>
    </location>
</feature>
<dbReference type="SMART" id="SM00236">
    <property type="entry name" value="fCBD"/>
    <property type="match status" value="1"/>
</dbReference>
<evidence type="ECO:0000313" key="4">
    <source>
        <dbReference type="EMBL" id="KAK6333738.1"/>
    </source>
</evidence>
<evidence type="ECO:0000259" key="3">
    <source>
        <dbReference type="PROSITE" id="PS51164"/>
    </source>
</evidence>
<keyword evidence="1 2" id="KW-0732">Signal</keyword>
<dbReference type="Pfam" id="PF00734">
    <property type="entry name" value="CBM_1"/>
    <property type="match status" value="1"/>
</dbReference>
<reference evidence="4 5" key="1">
    <citation type="submission" date="2019-10" db="EMBL/GenBank/DDBJ databases">
        <authorList>
            <person name="Palmer J.M."/>
        </authorList>
    </citation>
    <scope>NUCLEOTIDE SEQUENCE [LARGE SCALE GENOMIC DNA]</scope>
    <source>
        <strain evidence="4 5">TWF730</strain>
    </source>
</reference>
<dbReference type="SUPFAM" id="SSF57180">
    <property type="entry name" value="Cellulose-binding domain"/>
    <property type="match status" value="1"/>
</dbReference>
<dbReference type="GO" id="GO:0005576">
    <property type="term" value="C:extracellular region"/>
    <property type="evidence" value="ECO:0007669"/>
    <property type="project" value="InterPro"/>
</dbReference>
<accession>A0AAV9U3I6</accession>
<dbReference type="PROSITE" id="PS51164">
    <property type="entry name" value="CBM1_2"/>
    <property type="match status" value="1"/>
</dbReference>
<evidence type="ECO:0000256" key="1">
    <source>
        <dbReference type="ARBA" id="ARBA00022729"/>
    </source>
</evidence>
<dbReference type="Proteomes" id="UP001373714">
    <property type="component" value="Unassembled WGS sequence"/>
</dbReference>
<protein>
    <recommendedName>
        <fullName evidence="3">CBM1 domain-containing protein</fullName>
    </recommendedName>
</protein>
<proteinExistence type="predicted"/>
<organism evidence="4 5">
    <name type="scientific">Orbilia blumenaviensis</name>
    <dbReference type="NCBI Taxonomy" id="1796055"/>
    <lineage>
        <taxon>Eukaryota</taxon>
        <taxon>Fungi</taxon>
        <taxon>Dikarya</taxon>
        <taxon>Ascomycota</taxon>
        <taxon>Pezizomycotina</taxon>
        <taxon>Orbiliomycetes</taxon>
        <taxon>Orbiliales</taxon>
        <taxon>Orbiliaceae</taxon>
        <taxon>Orbilia</taxon>
    </lineage>
</organism>
<dbReference type="EMBL" id="JAVHNS010000016">
    <property type="protein sequence ID" value="KAK6333738.1"/>
    <property type="molecule type" value="Genomic_DNA"/>
</dbReference>
<dbReference type="InterPro" id="IPR035971">
    <property type="entry name" value="CBD_sf"/>
</dbReference>
<evidence type="ECO:0000256" key="2">
    <source>
        <dbReference type="SAM" id="SignalP"/>
    </source>
</evidence>
<dbReference type="GO" id="GO:0005975">
    <property type="term" value="P:carbohydrate metabolic process"/>
    <property type="evidence" value="ECO:0007669"/>
    <property type="project" value="InterPro"/>
</dbReference>
<name>A0AAV9U3I6_9PEZI</name>
<keyword evidence="5" id="KW-1185">Reference proteome</keyword>
<feature type="chain" id="PRO_5043497085" description="CBM1 domain-containing protein" evidence="2">
    <location>
        <begin position="19"/>
        <end position="201"/>
    </location>
</feature>
<dbReference type="AlphaFoldDB" id="A0AAV9U3I6"/>
<gene>
    <name evidence="4" type="ORF">TWF730_003921</name>
</gene>
<sequence>MVSVKAIAVAVVVPAVYAQTQVLWGQCAGVAYQGPTICGSGATCTVYNPYYGQCIPGSPPTTTPPPTKTTTITSCPSSTITCSSATLPMACGTGLYTTTYCSAFCATATPPRITVPASDLVKRCIPSPTTTPCRTTTSTCTTLTVTMPCNTSTYTVEVCSPYCATATPPASINIPSSLKLGKRCSPTTSRPQPVVVVTTAA</sequence>
<dbReference type="InterPro" id="IPR000254">
    <property type="entry name" value="CBD"/>
</dbReference>
<comment type="caution">
    <text evidence="4">The sequence shown here is derived from an EMBL/GenBank/DDBJ whole genome shotgun (WGS) entry which is preliminary data.</text>
</comment>
<evidence type="ECO:0000313" key="5">
    <source>
        <dbReference type="Proteomes" id="UP001373714"/>
    </source>
</evidence>
<feature type="domain" description="CBM1" evidence="3">
    <location>
        <begin position="19"/>
        <end position="55"/>
    </location>
</feature>